<gene>
    <name evidence="2" type="ORF">B0J12DRAFT_746082</name>
</gene>
<feature type="domain" description="Tautomerase cis-CaaD-like" evidence="1">
    <location>
        <begin position="1"/>
        <end position="140"/>
    </location>
</feature>
<dbReference type="InterPro" id="IPR014347">
    <property type="entry name" value="Tautomerase/MIF_sf"/>
</dbReference>
<accession>A0ABQ8FTP1</accession>
<sequence length="153" mass="17700">MPLWIIYHPPGTFEDDASKEALSKDITKIYAEAGLPAFYVIVNFVKLPTSDTWVGGEPRKANPFIRMTIDHIAVRLPNKDQAYYNTTKRIDAALKPHIADKGYDWEYHVDETERRLWKINGLIPPPFKSEEERIWAKENKPVPWKGGQHKSNI</sequence>
<dbReference type="InterPro" id="IPR028116">
    <property type="entry name" value="Cis-CaaD-like"/>
</dbReference>
<dbReference type="EMBL" id="JAGTJR010000057">
    <property type="protein sequence ID" value="KAH7025574.1"/>
    <property type="molecule type" value="Genomic_DNA"/>
</dbReference>
<evidence type="ECO:0000313" key="3">
    <source>
        <dbReference type="Proteomes" id="UP000774617"/>
    </source>
</evidence>
<comment type="caution">
    <text evidence="2">The sequence shown here is derived from an EMBL/GenBank/DDBJ whole genome shotgun (WGS) entry which is preliminary data.</text>
</comment>
<dbReference type="Proteomes" id="UP000774617">
    <property type="component" value="Unassembled WGS sequence"/>
</dbReference>
<organism evidence="2 3">
    <name type="scientific">Macrophomina phaseolina</name>
    <dbReference type="NCBI Taxonomy" id="35725"/>
    <lineage>
        <taxon>Eukaryota</taxon>
        <taxon>Fungi</taxon>
        <taxon>Dikarya</taxon>
        <taxon>Ascomycota</taxon>
        <taxon>Pezizomycotina</taxon>
        <taxon>Dothideomycetes</taxon>
        <taxon>Dothideomycetes incertae sedis</taxon>
        <taxon>Botryosphaeriales</taxon>
        <taxon>Botryosphaeriaceae</taxon>
        <taxon>Macrophomina</taxon>
    </lineage>
</organism>
<evidence type="ECO:0000259" key="1">
    <source>
        <dbReference type="Pfam" id="PF14832"/>
    </source>
</evidence>
<name>A0ABQ8FTP1_9PEZI</name>
<evidence type="ECO:0000313" key="2">
    <source>
        <dbReference type="EMBL" id="KAH7025574.1"/>
    </source>
</evidence>
<protein>
    <submittedName>
        <fullName evidence="2">Oxalocrotonate tautomerase</fullName>
    </submittedName>
</protein>
<dbReference type="Pfam" id="PF14832">
    <property type="entry name" value="Tautomerase_3"/>
    <property type="match status" value="1"/>
</dbReference>
<reference evidence="2 3" key="1">
    <citation type="journal article" date="2021" name="Nat. Commun.">
        <title>Genetic determinants of endophytism in the Arabidopsis root mycobiome.</title>
        <authorList>
            <person name="Mesny F."/>
            <person name="Miyauchi S."/>
            <person name="Thiergart T."/>
            <person name="Pickel B."/>
            <person name="Atanasova L."/>
            <person name="Karlsson M."/>
            <person name="Huettel B."/>
            <person name="Barry K.W."/>
            <person name="Haridas S."/>
            <person name="Chen C."/>
            <person name="Bauer D."/>
            <person name="Andreopoulos W."/>
            <person name="Pangilinan J."/>
            <person name="LaButti K."/>
            <person name="Riley R."/>
            <person name="Lipzen A."/>
            <person name="Clum A."/>
            <person name="Drula E."/>
            <person name="Henrissat B."/>
            <person name="Kohler A."/>
            <person name="Grigoriev I.V."/>
            <person name="Martin F.M."/>
            <person name="Hacquard S."/>
        </authorList>
    </citation>
    <scope>NUCLEOTIDE SEQUENCE [LARGE SCALE GENOMIC DNA]</scope>
    <source>
        <strain evidence="2 3">MPI-SDFR-AT-0080</strain>
    </source>
</reference>
<proteinExistence type="predicted"/>
<keyword evidence="3" id="KW-1185">Reference proteome</keyword>
<dbReference type="Gene3D" id="3.30.429.10">
    <property type="entry name" value="Macrophage Migration Inhibitory Factor"/>
    <property type="match status" value="1"/>
</dbReference>